<proteinExistence type="predicted"/>
<dbReference type="InterPro" id="IPR003961">
    <property type="entry name" value="FN3_dom"/>
</dbReference>
<keyword evidence="3" id="KW-1185">Reference proteome</keyword>
<sequence length="431" mass="46806">MRPECHQPQWRNGEALPWRLLVSGNNDPTEVGRIIDEAAELVVYERADGRIGVHAGEYVAPDITLDANSIYSIRVDKNKRRANTVLAVRGRWTNPAKDYNAEDAAIYGDPYGEQDETERTKTLNNQAIQSHNHCQRKQKLTFIRANARRVTVVADYTAKNVRNLPYRRFVAVHYPGRGLVNAVVEITSSVSIDLRNMRISFSGILVSSSLYTFNAATEEGKPGEVALPAPEEGVPTPVNFTAAVETEVVAGGATAAFIRGSWDHVDTSLTYELEYERTSGGSGIQSVFSEEDENQVRTGYLADGEQYRVRLRAWGGGTSSDWTDYVLLTATADPVAPGPVTGVSVTPGAGQALFEWTAPNSANYFACRIYVGTTNDPNAATLAGTEYGPPSAIDLRTITSLAAGTYYGWLRAINPSGREAAAVATGSFTIT</sequence>
<protein>
    <recommendedName>
        <fullName evidence="1">Fibronectin type-III domain-containing protein</fullName>
    </recommendedName>
</protein>
<dbReference type="RefSeq" id="WP_248683179.1">
    <property type="nucleotide sequence ID" value="NZ_JALPRY010000012.1"/>
</dbReference>
<evidence type="ECO:0000313" key="2">
    <source>
        <dbReference type="EMBL" id="MCK8780569.1"/>
    </source>
</evidence>
<reference evidence="2 3" key="1">
    <citation type="submission" date="2022-04" db="EMBL/GenBank/DDBJ databases">
        <title>Rhizobium coralii sp. nov., isolated from coral Turbinaria peltata.</title>
        <authorList>
            <person name="Sun H."/>
        </authorList>
    </citation>
    <scope>NUCLEOTIDE SEQUENCE [LARGE SCALE GENOMIC DNA]</scope>
    <source>
        <strain evidence="2 3">NTR19</strain>
    </source>
</reference>
<gene>
    <name evidence="2" type="ORF">M0654_11285</name>
</gene>
<dbReference type="PROSITE" id="PS50853">
    <property type="entry name" value="FN3"/>
    <property type="match status" value="1"/>
</dbReference>
<organism evidence="2 3">
    <name type="scientific">Neorhizobium turbinariae</name>
    <dbReference type="NCBI Taxonomy" id="2937795"/>
    <lineage>
        <taxon>Bacteria</taxon>
        <taxon>Pseudomonadati</taxon>
        <taxon>Pseudomonadota</taxon>
        <taxon>Alphaproteobacteria</taxon>
        <taxon>Hyphomicrobiales</taxon>
        <taxon>Rhizobiaceae</taxon>
        <taxon>Rhizobium/Agrobacterium group</taxon>
        <taxon>Neorhizobium</taxon>
    </lineage>
</organism>
<dbReference type="InterPro" id="IPR013783">
    <property type="entry name" value="Ig-like_fold"/>
</dbReference>
<dbReference type="EMBL" id="JALPRY010000012">
    <property type="protein sequence ID" value="MCK8780569.1"/>
    <property type="molecule type" value="Genomic_DNA"/>
</dbReference>
<evidence type="ECO:0000313" key="3">
    <source>
        <dbReference type="Proteomes" id="UP001202827"/>
    </source>
</evidence>
<feature type="domain" description="Fibronectin type-III" evidence="1">
    <location>
        <begin position="236"/>
        <end position="334"/>
    </location>
</feature>
<name>A0ABT0IRR4_9HYPH</name>
<dbReference type="InterPro" id="IPR036116">
    <property type="entry name" value="FN3_sf"/>
</dbReference>
<evidence type="ECO:0000259" key="1">
    <source>
        <dbReference type="PROSITE" id="PS50853"/>
    </source>
</evidence>
<dbReference type="Proteomes" id="UP001202827">
    <property type="component" value="Unassembled WGS sequence"/>
</dbReference>
<dbReference type="Gene3D" id="2.60.40.10">
    <property type="entry name" value="Immunoglobulins"/>
    <property type="match status" value="2"/>
</dbReference>
<accession>A0ABT0IRR4</accession>
<dbReference type="SUPFAM" id="SSF49265">
    <property type="entry name" value="Fibronectin type III"/>
    <property type="match status" value="1"/>
</dbReference>
<comment type="caution">
    <text evidence="2">The sequence shown here is derived from an EMBL/GenBank/DDBJ whole genome shotgun (WGS) entry which is preliminary data.</text>
</comment>